<dbReference type="RefSeq" id="WP_207031250.1">
    <property type="nucleotide sequence ID" value="NZ_JAFLNL010000001.1"/>
</dbReference>
<keyword evidence="2" id="KW-1185">Reference proteome</keyword>
<evidence type="ECO:0000313" key="2">
    <source>
        <dbReference type="Proteomes" id="UP000664044"/>
    </source>
</evidence>
<dbReference type="EMBL" id="JAFLNL010000001">
    <property type="protein sequence ID" value="MBO0352867.1"/>
    <property type="molecule type" value="Genomic_DNA"/>
</dbReference>
<proteinExistence type="predicted"/>
<gene>
    <name evidence="1" type="ORF">J0656_02485</name>
</gene>
<sequence>MKKFLIILFIGFSYPFLYSQTKDIVHLSFNINKEIGCSVSKKVNDNKKTHFYINKEHFEWNPKRELEVVLNSKLDNIDILNISSFLELAETKRKSLIKEGEKDKTIKILFNDEVFEKIYLYEIDKHGMIKRYDVVWIEEIQ</sequence>
<protein>
    <submittedName>
        <fullName evidence="1">Uncharacterized protein</fullName>
    </submittedName>
</protein>
<organism evidence="1 2">
    <name type="scientific">Flagellimonas aurea</name>
    <dbReference type="NCBI Taxonomy" id="2915619"/>
    <lineage>
        <taxon>Bacteria</taxon>
        <taxon>Pseudomonadati</taxon>
        <taxon>Bacteroidota</taxon>
        <taxon>Flavobacteriia</taxon>
        <taxon>Flavobacteriales</taxon>
        <taxon>Flavobacteriaceae</taxon>
        <taxon>Flagellimonas</taxon>
    </lineage>
</organism>
<evidence type="ECO:0000313" key="1">
    <source>
        <dbReference type="EMBL" id="MBO0352867.1"/>
    </source>
</evidence>
<accession>A0ABS3G0G1</accession>
<comment type="caution">
    <text evidence="1">The sequence shown here is derived from an EMBL/GenBank/DDBJ whole genome shotgun (WGS) entry which is preliminary data.</text>
</comment>
<reference evidence="1 2" key="1">
    <citation type="submission" date="2021-03" db="EMBL/GenBank/DDBJ databases">
        <title>Muricauda lutimaris sp. nov. and Muricauda ruestringensis sp. nov, two marine members of the Flavobacteriaceae isolated from deep sea sediments of Western Pacific.</title>
        <authorList>
            <person name="Zhao S."/>
            <person name="Liu R."/>
        </authorList>
    </citation>
    <scope>NUCLEOTIDE SEQUENCE [LARGE SCALE GENOMIC DNA]</scope>
    <source>
        <strain evidence="1 2">BC31-1-A7</strain>
    </source>
</reference>
<dbReference type="Proteomes" id="UP000664044">
    <property type="component" value="Unassembled WGS sequence"/>
</dbReference>
<name>A0ABS3G0G1_9FLAO</name>